<dbReference type="VEuPathDB" id="MicrosporidiaDB:A0H76_61"/>
<reference evidence="2 3" key="1">
    <citation type="journal article" date="2017" name="Environ. Microbiol.">
        <title>Decay of the glycolytic pathway and adaptation to intranuclear parasitism within Enterocytozoonidae microsporidia.</title>
        <authorList>
            <person name="Wiredu Boakye D."/>
            <person name="Jaroenlak P."/>
            <person name="Prachumwat A."/>
            <person name="Williams T.A."/>
            <person name="Bateman K.S."/>
            <person name="Itsathitphaisarn O."/>
            <person name="Sritunyalucksana K."/>
            <person name="Paszkiewicz K.H."/>
            <person name="Moore K.A."/>
            <person name="Stentiford G.D."/>
            <person name="Williams B.A."/>
        </authorList>
    </citation>
    <scope>NUCLEOTIDE SEQUENCE [LARGE SCALE GENOMIC DNA]</scope>
    <source>
        <strain evidence="3">canceri</strain>
    </source>
</reference>
<evidence type="ECO:0000256" key="1">
    <source>
        <dbReference type="SAM" id="Coils"/>
    </source>
</evidence>
<comment type="caution">
    <text evidence="2">The sequence shown here is derived from an EMBL/GenBank/DDBJ whole genome shotgun (WGS) entry which is preliminary data.</text>
</comment>
<feature type="coiled-coil region" evidence="1">
    <location>
        <begin position="8"/>
        <end position="40"/>
    </location>
</feature>
<gene>
    <name evidence="2" type="ORF">A0H76_61</name>
</gene>
<protein>
    <submittedName>
        <fullName evidence="2">Uncharacterized protein</fullName>
    </submittedName>
</protein>
<dbReference type="EMBL" id="LTAI01000103">
    <property type="protein sequence ID" value="ORD99845.1"/>
    <property type="molecule type" value="Genomic_DNA"/>
</dbReference>
<dbReference type="AlphaFoldDB" id="A0A1X0QJG7"/>
<name>A0A1X0QJG7_9MICR</name>
<accession>A0A1X0QJG7</accession>
<keyword evidence="1" id="KW-0175">Coiled coil</keyword>
<evidence type="ECO:0000313" key="3">
    <source>
        <dbReference type="Proteomes" id="UP000192501"/>
    </source>
</evidence>
<dbReference type="VEuPathDB" id="MicrosporidiaDB:HERIO_1779"/>
<evidence type="ECO:0000313" key="2">
    <source>
        <dbReference type="EMBL" id="ORD99845.1"/>
    </source>
</evidence>
<proteinExistence type="predicted"/>
<dbReference type="VEuPathDB" id="MicrosporidiaDB:HERIO_1780"/>
<sequence length="268" mass="31512">MGITSNILEHFKLKSEVKLNEIQEEENNEEEVDENNEEEKSFIWDENILPLTDYLKNQTRANKCKIEEISNLNYKPSKIISIAHAITLELLKKLSARDLIEYDGKKKSLNITYLINFNKGLINYLGKDAKFKILKKMAKNSELCKDYNLVNIIQMVMRQFRLSKKKLELVKFYKDLIENGVPEGYVLPFEWMLKDCADSNVNVDSEIASMRFCKIIDKVNEMKAIEYEFILKEKHRQFLFGKIYENLEKKHLKPKTKKLTSKNLSANL</sequence>
<organism evidence="2 3">
    <name type="scientific">Hepatospora eriocheir</name>
    <dbReference type="NCBI Taxonomy" id="1081669"/>
    <lineage>
        <taxon>Eukaryota</taxon>
        <taxon>Fungi</taxon>
        <taxon>Fungi incertae sedis</taxon>
        <taxon>Microsporidia</taxon>
        <taxon>Hepatosporidae</taxon>
        <taxon>Hepatospora</taxon>
    </lineage>
</organism>
<dbReference type="Proteomes" id="UP000192501">
    <property type="component" value="Unassembled WGS sequence"/>
</dbReference>